<dbReference type="Proteomes" id="UP001239909">
    <property type="component" value="Unassembled WGS sequence"/>
</dbReference>
<evidence type="ECO:0000256" key="2">
    <source>
        <dbReference type="SAM" id="Phobius"/>
    </source>
</evidence>
<feature type="coiled-coil region" evidence="1">
    <location>
        <begin position="223"/>
        <end position="250"/>
    </location>
</feature>
<accession>A0ABQ6LNE6</accession>
<feature type="transmembrane region" description="Helical" evidence="2">
    <location>
        <begin position="377"/>
        <end position="396"/>
    </location>
</feature>
<proteinExistence type="predicted"/>
<keyword evidence="4" id="KW-1185">Reference proteome</keyword>
<keyword evidence="2" id="KW-0812">Transmembrane</keyword>
<dbReference type="EMBL" id="BSYI01000041">
    <property type="protein sequence ID" value="GMG84693.1"/>
    <property type="molecule type" value="Genomic_DNA"/>
</dbReference>
<sequence length="437" mass="48875">MPRLLSHHPKRYALTNELHARPFQPMPAPGRVTHLAFKMPEKAADRDPEIDRAHLIDLIDRHGGPHPAPGANHYANDFGRFRFTWERHTEFVSYALWERGPGDELFGGELVELFPEDWLAAAPGRVVAATEIEIIEAATREQARQRIEASLLRRFNLESLAIADVLDGNACALGDFRIDQEGFTRFAVVVYGDVGPRRTGRLIQRLIEIETYRSVAMLALPLARRTAHRLNEIETQLTRLIEQVARETGERPEATILTELTALAAELEALSARSAFRFGAGRAYAAIVEDRIASLREERYGGSQLFSEFMARRFAPAQRTCEAAERRLSELAVRTSRISELLRTRVNFAVEAQNQQLLESMDRRAALQLRLQQTVEGLSVVAISYYAVSLASYLLVPLAKAAGISKELLTAAVAVPVIAGVWAFVRRIRKGIEHGGE</sequence>
<feature type="transmembrane region" description="Helical" evidence="2">
    <location>
        <begin position="408"/>
        <end position="425"/>
    </location>
</feature>
<reference evidence="3 4" key="1">
    <citation type="submission" date="2023-04" db="EMBL/GenBank/DDBJ databases">
        <title>Marinoamorphus aggregata gen. nov., sp. Nov., isolate from tissue of brittle star Ophioplocus japonicus.</title>
        <authorList>
            <person name="Kawano K."/>
            <person name="Sawayama S."/>
            <person name="Nakagawa S."/>
        </authorList>
    </citation>
    <scope>NUCLEOTIDE SEQUENCE [LARGE SCALE GENOMIC DNA]</scope>
    <source>
        <strain evidence="3 4">NKW23</strain>
    </source>
</reference>
<keyword evidence="1" id="KW-0175">Coiled coil</keyword>
<protein>
    <submittedName>
        <fullName evidence="3">DUF3422 domain-containing protein</fullName>
    </submittedName>
</protein>
<evidence type="ECO:0000313" key="4">
    <source>
        <dbReference type="Proteomes" id="UP001239909"/>
    </source>
</evidence>
<organism evidence="3 4">
    <name type="scientific">Paralimibaculum aggregatum</name>
    <dbReference type="NCBI Taxonomy" id="3036245"/>
    <lineage>
        <taxon>Bacteria</taxon>
        <taxon>Pseudomonadati</taxon>
        <taxon>Pseudomonadota</taxon>
        <taxon>Alphaproteobacteria</taxon>
        <taxon>Rhodobacterales</taxon>
        <taxon>Paracoccaceae</taxon>
        <taxon>Paralimibaculum</taxon>
    </lineage>
</organism>
<dbReference type="Pfam" id="PF11902">
    <property type="entry name" value="DUF3422"/>
    <property type="match status" value="1"/>
</dbReference>
<evidence type="ECO:0000313" key="3">
    <source>
        <dbReference type="EMBL" id="GMG84693.1"/>
    </source>
</evidence>
<gene>
    <name evidence="3" type="ORF">LNKW23_39090</name>
</gene>
<dbReference type="InterPro" id="IPR021830">
    <property type="entry name" value="DUF3422"/>
</dbReference>
<evidence type="ECO:0000256" key="1">
    <source>
        <dbReference type="SAM" id="Coils"/>
    </source>
</evidence>
<name>A0ABQ6LNE6_9RHOB</name>
<comment type="caution">
    <text evidence="3">The sequence shown here is derived from an EMBL/GenBank/DDBJ whole genome shotgun (WGS) entry which is preliminary data.</text>
</comment>
<keyword evidence="2" id="KW-0472">Membrane</keyword>
<dbReference type="RefSeq" id="WP_285673787.1">
    <property type="nucleotide sequence ID" value="NZ_BSYI01000041.1"/>
</dbReference>
<keyword evidence="2" id="KW-1133">Transmembrane helix</keyword>